<dbReference type="EMBL" id="DS113543">
    <property type="protein sequence ID" value="EAY02219.1"/>
    <property type="molecule type" value="Genomic_DNA"/>
</dbReference>
<dbReference type="SMR" id="A2EYS2"/>
<dbReference type="VEuPathDB" id="TrichDB:TVAG_451200"/>
<evidence type="ECO:0008006" key="3">
    <source>
        <dbReference type="Google" id="ProtNLM"/>
    </source>
</evidence>
<sequence length="195" mass="22723">MAAFLLNNARDLNRLPFDFVPKIREFLTDIEFEFMQNLLNFLVSITTTYDGCRLLKKHGLVDLILEISEELPFVSRKASLKILLDMLDETDYEPTLVNFLIEKENLEIFDPFFETNDEEILSILLRPLSKIVIQARVDGPDIPPLFEVFANSSEILDQIRETADLDPFEHRMDIIEMSQYIISEMEGNFQKLNSQ</sequence>
<name>A2EYS2_TRIV3</name>
<gene>
    <name evidence="1" type="ORF">TVAG_451200</name>
</gene>
<reference evidence="1" key="2">
    <citation type="journal article" date="2007" name="Science">
        <title>Draft genome sequence of the sexually transmitted pathogen Trichomonas vaginalis.</title>
        <authorList>
            <person name="Carlton J.M."/>
            <person name="Hirt R.P."/>
            <person name="Silva J.C."/>
            <person name="Delcher A.L."/>
            <person name="Schatz M."/>
            <person name="Zhao Q."/>
            <person name="Wortman J.R."/>
            <person name="Bidwell S.L."/>
            <person name="Alsmark U.C.M."/>
            <person name="Besteiro S."/>
            <person name="Sicheritz-Ponten T."/>
            <person name="Noel C.J."/>
            <person name="Dacks J.B."/>
            <person name="Foster P.G."/>
            <person name="Simillion C."/>
            <person name="Van de Peer Y."/>
            <person name="Miranda-Saavedra D."/>
            <person name="Barton G.J."/>
            <person name="Westrop G.D."/>
            <person name="Mueller S."/>
            <person name="Dessi D."/>
            <person name="Fiori P.L."/>
            <person name="Ren Q."/>
            <person name="Paulsen I."/>
            <person name="Zhang H."/>
            <person name="Bastida-Corcuera F.D."/>
            <person name="Simoes-Barbosa A."/>
            <person name="Brown M.T."/>
            <person name="Hayes R.D."/>
            <person name="Mukherjee M."/>
            <person name="Okumura C.Y."/>
            <person name="Schneider R."/>
            <person name="Smith A.J."/>
            <person name="Vanacova S."/>
            <person name="Villalvazo M."/>
            <person name="Haas B.J."/>
            <person name="Pertea M."/>
            <person name="Feldblyum T.V."/>
            <person name="Utterback T.R."/>
            <person name="Shu C.L."/>
            <person name="Osoegawa K."/>
            <person name="de Jong P.J."/>
            <person name="Hrdy I."/>
            <person name="Horvathova L."/>
            <person name="Zubacova Z."/>
            <person name="Dolezal P."/>
            <person name="Malik S.B."/>
            <person name="Logsdon J.M. Jr."/>
            <person name="Henze K."/>
            <person name="Gupta A."/>
            <person name="Wang C.C."/>
            <person name="Dunne R.L."/>
            <person name="Upcroft J.A."/>
            <person name="Upcroft P."/>
            <person name="White O."/>
            <person name="Salzberg S.L."/>
            <person name="Tang P."/>
            <person name="Chiu C.-H."/>
            <person name="Lee Y.-S."/>
            <person name="Embley T.M."/>
            <person name="Coombs G.H."/>
            <person name="Mottram J.C."/>
            <person name="Tachezy J."/>
            <person name="Fraser-Liggett C.M."/>
            <person name="Johnson P.J."/>
        </authorList>
    </citation>
    <scope>NUCLEOTIDE SEQUENCE [LARGE SCALE GENOMIC DNA]</scope>
    <source>
        <strain evidence="1">G3</strain>
    </source>
</reference>
<dbReference type="SUPFAM" id="SSF48371">
    <property type="entry name" value="ARM repeat"/>
    <property type="match status" value="1"/>
</dbReference>
<protein>
    <recommendedName>
        <fullName evidence="3">Protein HGH1 homolog</fullName>
    </recommendedName>
</protein>
<dbReference type="KEGG" id="tva:4760054"/>
<dbReference type="AlphaFoldDB" id="A2EYS2"/>
<reference evidence="1" key="1">
    <citation type="submission" date="2006-10" db="EMBL/GenBank/DDBJ databases">
        <authorList>
            <person name="Amadeo P."/>
            <person name="Zhao Q."/>
            <person name="Wortman J."/>
            <person name="Fraser-Liggett C."/>
            <person name="Carlton J."/>
        </authorList>
    </citation>
    <scope>NUCLEOTIDE SEQUENCE</scope>
    <source>
        <strain evidence="1">G3</strain>
    </source>
</reference>
<organism evidence="1 2">
    <name type="scientific">Trichomonas vaginalis (strain ATCC PRA-98 / G3)</name>
    <dbReference type="NCBI Taxonomy" id="412133"/>
    <lineage>
        <taxon>Eukaryota</taxon>
        <taxon>Metamonada</taxon>
        <taxon>Parabasalia</taxon>
        <taxon>Trichomonadida</taxon>
        <taxon>Trichomonadidae</taxon>
        <taxon>Trichomonas</taxon>
    </lineage>
</organism>
<dbReference type="InterPro" id="IPR016024">
    <property type="entry name" value="ARM-type_fold"/>
</dbReference>
<proteinExistence type="predicted"/>
<accession>A2EYS2</accession>
<dbReference type="Proteomes" id="UP000001542">
    <property type="component" value="Unassembled WGS sequence"/>
</dbReference>
<dbReference type="InParanoid" id="A2EYS2"/>
<evidence type="ECO:0000313" key="2">
    <source>
        <dbReference type="Proteomes" id="UP000001542"/>
    </source>
</evidence>
<evidence type="ECO:0000313" key="1">
    <source>
        <dbReference type="EMBL" id="EAY02219.1"/>
    </source>
</evidence>
<keyword evidence="2" id="KW-1185">Reference proteome</keyword>
<dbReference type="VEuPathDB" id="TrichDB:TVAGG3_0865900"/>
<dbReference type="RefSeq" id="XP_001314557.1">
    <property type="nucleotide sequence ID" value="XM_001314529.1"/>
</dbReference>